<dbReference type="PANTHER" id="PTHR33336">
    <property type="entry name" value="QUINOL MONOOXYGENASE YGIN-RELATED"/>
    <property type="match status" value="1"/>
</dbReference>
<dbReference type="PROSITE" id="PS51725">
    <property type="entry name" value="ABM"/>
    <property type="match status" value="1"/>
</dbReference>
<organism evidence="2 3">
    <name type="scientific">Sinisalibacter aestuarii</name>
    <dbReference type="NCBI Taxonomy" id="2949426"/>
    <lineage>
        <taxon>Bacteria</taxon>
        <taxon>Pseudomonadati</taxon>
        <taxon>Pseudomonadota</taxon>
        <taxon>Alphaproteobacteria</taxon>
        <taxon>Rhodobacterales</taxon>
        <taxon>Roseobacteraceae</taxon>
        <taxon>Sinisalibacter</taxon>
    </lineage>
</organism>
<evidence type="ECO:0000313" key="2">
    <source>
        <dbReference type="EMBL" id="GKY89113.1"/>
    </source>
</evidence>
<sequence length="106" mass="12328">MFVQLVHIRIKPGRIQDFLDVFRVNFDGTRAEPGNYRFDVLQDPEDDHHFVIYEAFESEAAVDEHRKTEHYRKTVEGLAELMTTGTREKDYFRMVMPDHAAALAGA</sequence>
<evidence type="ECO:0000313" key="3">
    <source>
        <dbReference type="Proteomes" id="UP001144205"/>
    </source>
</evidence>
<evidence type="ECO:0000259" key="1">
    <source>
        <dbReference type="PROSITE" id="PS51725"/>
    </source>
</evidence>
<dbReference type="GO" id="GO:0004497">
    <property type="term" value="F:monooxygenase activity"/>
    <property type="evidence" value="ECO:0007669"/>
    <property type="project" value="UniProtKB-KW"/>
</dbReference>
<comment type="caution">
    <text evidence="2">The sequence shown here is derived from an EMBL/GenBank/DDBJ whole genome shotgun (WGS) entry which is preliminary data.</text>
</comment>
<dbReference type="RefSeq" id="WP_281843153.1">
    <property type="nucleotide sequence ID" value="NZ_BROH01000010.1"/>
</dbReference>
<dbReference type="SUPFAM" id="SSF54909">
    <property type="entry name" value="Dimeric alpha+beta barrel"/>
    <property type="match status" value="1"/>
</dbReference>
<reference evidence="2" key="1">
    <citation type="journal article" date="2023" name="Int. J. Syst. Evol. Microbiol.">
        <title>Sinisalibacter aestuarii sp. nov., isolated from estuarine sediment of the Arakawa River.</title>
        <authorList>
            <person name="Arafat S.T."/>
            <person name="Hirano S."/>
            <person name="Sato A."/>
            <person name="Takeuchi K."/>
            <person name="Yasuda T."/>
            <person name="Terahara T."/>
            <person name="Hamada M."/>
            <person name="Kobayashi T."/>
        </authorList>
    </citation>
    <scope>NUCLEOTIDE SEQUENCE</scope>
    <source>
        <strain evidence="2">B-399</strain>
    </source>
</reference>
<protein>
    <submittedName>
        <fullName evidence="2">Antibiotic biosynthesis monooxygenase</fullName>
    </submittedName>
</protein>
<keyword evidence="2" id="KW-0560">Oxidoreductase</keyword>
<feature type="domain" description="ABM" evidence="1">
    <location>
        <begin position="2"/>
        <end position="92"/>
    </location>
</feature>
<dbReference type="InterPro" id="IPR011008">
    <property type="entry name" value="Dimeric_a/b-barrel"/>
</dbReference>
<keyword evidence="3" id="KW-1185">Reference proteome</keyword>
<name>A0ABQ5LWH0_9RHOB</name>
<keyword evidence="2" id="KW-0503">Monooxygenase</keyword>
<dbReference type="PANTHER" id="PTHR33336:SF1">
    <property type="entry name" value="(4S)-4-HYDROXY-5-PHOSPHONOOXYPENTANE-2,3-DIONE ISOMERASE"/>
    <property type="match status" value="1"/>
</dbReference>
<dbReference type="InterPro" id="IPR050744">
    <property type="entry name" value="AI-2_Isomerase_LsrG"/>
</dbReference>
<gene>
    <name evidence="2" type="ORF">STA1M1_29820</name>
</gene>
<proteinExistence type="predicted"/>
<dbReference type="Gene3D" id="3.30.70.100">
    <property type="match status" value="1"/>
</dbReference>
<accession>A0ABQ5LWH0</accession>
<dbReference type="InterPro" id="IPR007138">
    <property type="entry name" value="ABM_dom"/>
</dbReference>
<dbReference type="EMBL" id="BROH01000010">
    <property type="protein sequence ID" value="GKY89113.1"/>
    <property type="molecule type" value="Genomic_DNA"/>
</dbReference>
<dbReference type="Proteomes" id="UP001144205">
    <property type="component" value="Unassembled WGS sequence"/>
</dbReference>
<dbReference type="Pfam" id="PF03992">
    <property type="entry name" value="ABM"/>
    <property type="match status" value="1"/>
</dbReference>